<sequence>MPQTDSQAKNLAKVVIRFAGDSGDGMQLTGTEFTKAAAIAGNDISTFPDFPAEIRAPAGSLAGVSGFQLHFSSNEIHTPGDAPDVLVAMNPAAFKTNVGDLNTGGILIVNTGAFVETNLKKAGYDANPLDDETLADRFRLHSIDISELTVAALEESELSTKEKGRCKNFFALGLLYWMYSRDPELQIGNIQAKFAKKPQVADANIKVFKAGYHYGETAEVFQDVYEVPPAKFQPGIYRNITGNEATSLGLLTAAHLAEKQLFYSGYPITPASSILHSVARYKNYGAVTFQAEDEIAAVGAAIGAAYGGSLAVTASSGPGIALKGEGLGLAVITELPMVIISVQRGGPSTGLPTKTEQADLLQTLYGRNGEAPLPVLAAKTPGDCFYCAIEAVRIAVKYMVPVMVLTDGYLANGAEPWLVPNVDDLPKIDVQYRTDSENYQVYRRNPETLARDWVIPGTPDMQHRIGGLEKDFFTGNVSYDPDNHERMTRVRAEKVERVTQEMGPLDILGEEEGDVLVIGWGGTFGALRQATGLLREQGKRVSHVHLRWMFPFNPRLEPLLKNFRHVLVPELNMGQLRMVLRAKYLVDAQGLNKVRGLPFKVQEVVDSVERLLAGKPAAMEAPAALA</sequence>
<evidence type="ECO:0000313" key="5">
    <source>
        <dbReference type="EMBL" id="ACY12713.1"/>
    </source>
</evidence>
<dbReference type="RefSeq" id="WP_012825340.1">
    <property type="nucleotide sequence ID" value="NC_013440.1"/>
</dbReference>
<dbReference type="Gene3D" id="3.40.920.10">
    <property type="entry name" value="Pyruvate-ferredoxin oxidoreductase, PFOR, domain III"/>
    <property type="match status" value="1"/>
</dbReference>
<dbReference type="Proteomes" id="UP000001880">
    <property type="component" value="Chromosome"/>
</dbReference>
<dbReference type="eggNOG" id="COG1014">
    <property type="taxonomic scope" value="Bacteria"/>
</dbReference>
<evidence type="ECO:0000259" key="3">
    <source>
        <dbReference type="Pfam" id="PF01855"/>
    </source>
</evidence>
<gene>
    <name evidence="5" type="ordered locus">Hoch_0072</name>
</gene>
<dbReference type="SUPFAM" id="SSF53323">
    <property type="entry name" value="Pyruvate-ferredoxin oxidoreductase, PFOR, domain III"/>
    <property type="match status" value="1"/>
</dbReference>
<dbReference type="InterPro" id="IPR002880">
    <property type="entry name" value="Pyrv_Fd/Flavodoxin_OxRdtase_N"/>
</dbReference>
<dbReference type="InterPro" id="IPR029061">
    <property type="entry name" value="THDP-binding"/>
</dbReference>
<dbReference type="GO" id="GO:0016903">
    <property type="term" value="F:oxidoreductase activity, acting on the aldehyde or oxo group of donors"/>
    <property type="evidence" value="ECO:0007669"/>
    <property type="project" value="InterPro"/>
</dbReference>
<dbReference type="CDD" id="cd07034">
    <property type="entry name" value="TPP_PYR_PFOR_IOR-alpha_like"/>
    <property type="match status" value="1"/>
</dbReference>
<dbReference type="Gene3D" id="3.40.50.920">
    <property type="match status" value="1"/>
</dbReference>
<dbReference type="PANTHER" id="PTHR32154">
    <property type="entry name" value="PYRUVATE-FLAVODOXIN OXIDOREDUCTASE-RELATED"/>
    <property type="match status" value="1"/>
</dbReference>
<accession>D0LGG7</accession>
<dbReference type="GO" id="GO:0006979">
    <property type="term" value="P:response to oxidative stress"/>
    <property type="evidence" value="ECO:0007669"/>
    <property type="project" value="TreeGrafter"/>
</dbReference>
<proteinExistence type="predicted"/>
<evidence type="ECO:0000259" key="4">
    <source>
        <dbReference type="Pfam" id="PF17147"/>
    </source>
</evidence>
<dbReference type="EMBL" id="CP001804">
    <property type="protein sequence ID" value="ACY12713.1"/>
    <property type="molecule type" value="Genomic_DNA"/>
</dbReference>
<feature type="domain" description="Pyruvate flavodoxin/ferredoxin oxidoreductase pyrimidine binding" evidence="3">
    <location>
        <begin position="261"/>
        <end position="469"/>
    </location>
</feature>
<dbReference type="STRING" id="502025.Hoch_0072"/>
<keyword evidence="5" id="KW-0670">Pyruvate</keyword>
<name>D0LGG7_HALO1</name>
<dbReference type="FunFam" id="3.40.50.970:FF:000022">
    <property type="entry name" value="2-oxoglutarate ferredoxin oxidoreductase alpha subunit"/>
    <property type="match status" value="1"/>
</dbReference>
<evidence type="ECO:0000256" key="1">
    <source>
        <dbReference type="ARBA" id="ARBA00023002"/>
    </source>
</evidence>
<dbReference type="PANTHER" id="PTHR32154:SF20">
    <property type="entry name" value="2-OXOGLUTARATE OXIDOREDUCTASE SUBUNIT KORA"/>
    <property type="match status" value="1"/>
</dbReference>
<evidence type="ECO:0000313" key="6">
    <source>
        <dbReference type="Proteomes" id="UP000001880"/>
    </source>
</evidence>
<reference evidence="5 6" key="1">
    <citation type="journal article" date="2010" name="Stand. Genomic Sci.">
        <title>Complete genome sequence of Haliangium ochraceum type strain (SMP-2).</title>
        <authorList>
            <consortium name="US DOE Joint Genome Institute (JGI-PGF)"/>
            <person name="Ivanova N."/>
            <person name="Daum C."/>
            <person name="Lang E."/>
            <person name="Abt B."/>
            <person name="Kopitz M."/>
            <person name="Saunders E."/>
            <person name="Lapidus A."/>
            <person name="Lucas S."/>
            <person name="Glavina Del Rio T."/>
            <person name="Nolan M."/>
            <person name="Tice H."/>
            <person name="Copeland A."/>
            <person name="Cheng J.F."/>
            <person name="Chen F."/>
            <person name="Bruce D."/>
            <person name="Goodwin L."/>
            <person name="Pitluck S."/>
            <person name="Mavromatis K."/>
            <person name="Pati A."/>
            <person name="Mikhailova N."/>
            <person name="Chen A."/>
            <person name="Palaniappan K."/>
            <person name="Land M."/>
            <person name="Hauser L."/>
            <person name="Chang Y.J."/>
            <person name="Jeffries C.D."/>
            <person name="Detter J.C."/>
            <person name="Brettin T."/>
            <person name="Rohde M."/>
            <person name="Goker M."/>
            <person name="Bristow J."/>
            <person name="Markowitz V."/>
            <person name="Eisen J.A."/>
            <person name="Hugenholtz P."/>
            <person name="Kyrpides N.C."/>
            <person name="Klenk H.P."/>
        </authorList>
    </citation>
    <scope>NUCLEOTIDE SEQUENCE [LARGE SCALE GENOMIC DNA]</scope>
    <source>
        <strain evidence="6">DSM 14365 / CIP 107738 / JCM 11303 / AJ 13395 / SMP-2</strain>
    </source>
</reference>
<dbReference type="Pfam" id="PF01558">
    <property type="entry name" value="POR"/>
    <property type="match status" value="1"/>
</dbReference>
<dbReference type="InterPro" id="IPR022367">
    <property type="entry name" value="2-oxoacid/accept_OxRdtase_asu"/>
</dbReference>
<dbReference type="Pfam" id="PF01855">
    <property type="entry name" value="POR_N"/>
    <property type="match status" value="1"/>
</dbReference>
<feature type="domain" description="Pyruvate/ketoisovalerate oxidoreductase catalytic" evidence="2">
    <location>
        <begin position="23"/>
        <end position="212"/>
    </location>
</feature>
<dbReference type="InterPro" id="IPR019752">
    <property type="entry name" value="Pyrv/ketoisovalerate_OxRed_cat"/>
</dbReference>
<keyword evidence="6" id="KW-1185">Reference proteome</keyword>
<evidence type="ECO:0000259" key="2">
    <source>
        <dbReference type="Pfam" id="PF01558"/>
    </source>
</evidence>
<dbReference type="OrthoDB" id="9794954at2"/>
<dbReference type="SUPFAM" id="SSF52922">
    <property type="entry name" value="TK C-terminal domain-like"/>
    <property type="match status" value="1"/>
</dbReference>
<dbReference type="eggNOG" id="COG0674">
    <property type="taxonomic scope" value="Bacteria"/>
</dbReference>
<dbReference type="HOGENOM" id="CLU_017038_1_0_7"/>
<dbReference type="InterPro" id="IPR050722">
    <property type="entry name" value="Pyruvate:ferred/Flavod_OxRd"/>
</dbReference>
<keyword evidence="1" id="KW-0560">Oxidoreductase</keyword>
<dbReference type="InterPro" id="IPR002869">
    <property type="entry name" value="Pyrv_flavodox_OxRed_cen"/>
</dbReference>
<feature type="domain" description="Pyruvate:ferredoxin oxidoreductase core" evidence="4">
    <location>
        <begin position="514"/>
        <end position="578"/>
    </location>
</feature>
<organism evidence="5 6">
    <name type="scientific">Haliangium ochraceum (strain DSM 14365 / JCM 11303 / SMP-2)</name>
    <dbReference type="NCBI Taxonomy" id="502025"/>
    <lineage>
        <taxon>Bacteria</taxon>
        <taxon>Pseudomonadati</taxon>
        <taxon>Myxococcota</taxon>
        <taxon>Polyangia</taxon>
        <taxon>Haliangiales</taxon>
        <taxon>Kofleriaceae</taxon>
        <taxon>Haliangium</taxon>
    </lineage>
</organism>
<dbReference type="Pfam" id="PF17147">
    <property type="entry name" value="PFOR_II"/>
    <property type="match status" value="1"/>
</dbReference>
<dbReference type="AlphaFoldDB" id="D0LGG7"/>
<dbReference type="KEGG" id="hoh:Hoch_0072"/>
<dbReference type="InterPro" id="IPR033412">
    <property type="entry name" value="PFOR_II"/>
</dbReference>
<protein>
    <submittedName>
        <fullName evidence="5">Pyruvate flavodoxin/ferredoxin oxidoreductase domain protein</fullName>
    </submittedName>
</protein>
<dbReference type="InterPro" id="IPR009014">
    <property type="entry name" value="Transketo_C/PFOR_II"/>
</dbReference>
<dbReference type="SUPFAM" id="SSF52518">
    <property type="entry name" value="Thiamin diphosphate-binding fold (THDP-binding)"/>
    <property type="match status" value="1"/>
</dbReference>
<dbReference type="Gene3D" id="3.40.50.970">
    <property type="match status" value="1"/>
</dbReference>
<dbReference type="NCBIfam" id="TIGR03710">
    <property type="entry name" value="OAFO_sf"/>
    <property type="match status" value="1"/>
</dbReference>